<evidence type="ECO:0000256" key="7">
    <source>
        <dbReference type="ARBA" id="ARBA00023242"/>
    </source>
</evidence>
<feature type="compositionally biased region" description="Basic and acidic residues" evidence="10">
    <location>
        <begin position="557"/>
        <end position="572"/>
    </location>
</feature>
<dbReference type="Pfam" id="PF01480">
    <property type="entry name" value="PWI"/>
    <property type="match status" value="1"/>
</dbReference>
<dbReference type="SMART" id="SM00311">
    <property type="entry name" value="PWI"/>
    <property type="match status" value="1"/>
</dbReference>
<accession>A0A8C4QPR1</accession>
<comment type="subcellular location">
    <subcellularLocation>
        <location evidence="1">Nucleus</location>
    </subcellularLocation>
</comment>
<dbReference type="InterPro" id="IPR013881">
    <property type="entry name" value="Pre-mRNA_splic_Prp3_dom"/>
</dbReference>
<dbReference type="OMA" id="NPQHRFK"/>
<feature type="region of interest" description="Disordered" evidence="10">
    <location>
        <begin position="78"/>
        <end position="111"/>
    </location>
</feature>
<protein>
    <recommendedName>
        <fullName evidence="2">U4/U6 small nuclear ribonucleoprotein Prp3</fullName>
    </recommendedName>
    <alternativeName>
        <fullName evidence="8">Pre-mRNA-splicing factor 3</fullName>
    </alternativeName>
</protein>
<dbReference type="GO" id="GO:0000398">
    <property type="term" value="P:mRNA splicing, via spliceosome"/>
    <property type="evidence" value="ECO:0007669"/>
    <property type="project" value="InterPro"/>
</dbReference>
<evidence type="ECO:0000313" key="13">
    <source>
        <dbReference type="Proteomes" id="UP000694388"/>
    </source>
</evidence>
<dbReference type="InterPro" id="IPR002483">
    <property type="entry name" value="PWI_dom"/>
</dbReference>
<dbReference type="GO" id="GO:0046540">
    <property type="term" value="C:U4/U6 x U5 tri-snRNP complex"/>
    <property type="evidence" value="ECO:0007669"/>
    <property type="project" value="InterPro"/>
</dbReference>
<dbReference type="Ensembl" id="ENSEBUT00000019308.1">
    <property type="protein sequence ID" value="ENSEBUP00000018732.1"/>
    <property type="gene ID" value="ENSEBUG00000011680.1"/>
</dbReference>
<keyword evidence="13" id="KW-1185">Reference proteome</keyword>
<dbReference type="InterPro" id="IPR010541">
    <property type="entry name" value="Prp3_C"/>
</dbReference>
<evidence type="ECO:0000256" key="4">
    <source>
        <dbReference type="ARBA" id="ARBA00022664"/>
    </source>
</evidence>
<dbReference type="AlphaFoldDB" id="A0A8C4QPR1"/>
<dbReference type="Proteomes" id="UP000694388">
    <property type="component" value="Unplaced"/>
</dbReference>
<dbReference type="Ensembl" id="ENSEBUT00000019284.1">
    <property type="protein sequence ID" value="ENSEBUP00000018709.1"/>
    <property type="gene ID" value="ENSEBUG00000011680.1"/>
</dbReference>
<evidence type="ECO:0000256" key="6">
    <source>
        <dbReference type="ARBA" id="ARBA00023187"/>
    </source>
</evidence>
<keyword evidence="4" id="KW-0507">mRNA processing</keyword>
<dbReference type="GO" id="GO:0005681">
    <property type="term" value="C:spliceosomal complex"/>
    <property type="evidence" value="ECO:0007669"/>
    <property type="project" value="UniProtKB-KW"/>
</dbReference>
<dbReference type="FunFam" id="1.20.1390.10:FF:000003">
    <property type="entry name" value="U4/U6 small nuclear ribonucleoprotein Prp3"/>
    <property type="match status" value="1"/>
</dbReference>
<evidence type="ECO:0000256" key="8">
    <source>
        <dbReference type="ARBA" id="ARBA00032955"/>
    </source>
</evidence>
<keyword evidence="5" id="KW-0747">Spliceosome</keyword>
<evidence type="ECO:0000256" key="9">
    <source>
        <dbReference type="ARBA" id="ARBA00035603"/>
    </source>
</evidence>
<evidence type="ECO:0000259" key="11">
    <source>
        <dbReference type="PROSITE" id="PS51025"/>
    </source>
</evidence>
<evidence type="ECO:0000256" key="2">
    <source>
        <dbReference type="ARBA" id="ARBA00016514"/>
    </source>
</evidence>
<dbReference type="GeneTree" id="ENSGT00390000011497"/>
<dbReference type="SUPFAM" id="SSF101233">
    <property type="entry name" value="PWI domain"/>
    <property type="match status" value="1"/>
</dbReference>
<feature type="domain" description="PWI" evidence="11">
    <location>
        <begin position="1"/>
        <end position="92"/>
    </location>
</feature>
<keyword evidence="3" id="KW-0597">Phosphoprotein</keyword>
<dbReference type="InterPro" id="IPR027104">
    <property type="entry name" value="Prp3"/>
</dbReference>
<dbReference type="PANTHER" id="PTHR14212">
    <property type="entry name" value="U4/U6-ASSOCIATED RNA SPLICING FACTOR-RELATED"/>
    <property type="match status" value="1"/>
</dbReference>
<reference evidence="12" key="1">
    <citation type="submission" date="2025-05" db="UniProtKB">
        <authorList>
            <consortium name="Ensembl"/>
        </authorList>
    </citation>
    <scope>IDENTIFICATION</scope>
</reference>
<dbReference type="PROSITE" id="PS51025">
    <property type="entry name" value="PWI"/>
    <property type="match status" value="1"/>
</dbReference>
<evidence type="ECO:0000313" key="12">
    <source>
        <dbReference type="Ensembl" id="ENSEBUP00000018709.1"/>
    </source>
</evidence>
<dbReference type="PANTHER" id="PTHR14212:SF0">
    <property type="entry name" value="U4_U6 SMALL NUCLEAR RIBONUCLEOPROTEIN PRP3"/>
    <property type="match status" value="1"/>
</dbReference>
<feature type="region of interest" description="Disordered" evidence="10">
    <location>
        <begin position="557"/>
        <end position="579"/>
    </location>
</feature>
<dbReference type="Pfam" id="PF06544">
    <property type="entry name" value="Prp3_C"/>
    <property type="match status" value="1"/>
</dbReference>
<evidence type="ECO:0000256" key="1">
    <source>
        <dbReference type="ARBA" id="ARBA00004123"/>
    </source>
</evidence>
<dbReference type="CDD" id="cd24162">
    <property type="entry name" value="Prp3_C"/>
    <property type="match status" value="1"/>
</dbReference>
<evidence type="ECO:0000256" key="10">
    <source>
        <dbReference type="SAM" id="MobiDB-lite"/>
    </source>
</evidence>
<dbReference type="Pfam" id="PF08572">
    <property type="entry name" value="PRP3"/>
    <property type="match status" value="1"/>
</dbReference>
<sequence>MALPTKKDLEELKPWVEVTVKKVLGFSEPTVVTAALNCVGKGMDRDKTEDQLQAFLDESTPKFVDKLFDAVEEVKNAKFSKASHEKPKKRDLKDVFGDDTDGMKDAPSANKRQRVPRFSELEQDMIPVELETLINESPGEPPAMLTKQQIKQMMQAATKQIEERKKQLNLKTPVEPTSPPATSQPSPAAPSLSGFQSIQLSSLHSGLFGPGQAAAAAALLPQLIGSTIQPSQAATFMNDAIEKARKAAELQSRIQTQLGQLADKPGTFVNLPALLNLPAFNLQTKVMEAAREAARPTPLILDDQGRTVDATGKAVELTHRVPTLKANIHAARREQFKLQLKERPADDVETHAYYDPRVAVEPIQRPRRGFRFHDKGKFQKIAQRMRTKSQLEKLQAEIAQAAKKTGIQSATKLALIAPKKEIKDEEIPDMEWWDSYILPANFEQHGNLEGALKNGIEFYGITNLVEHPIQLAPEVEVEKATMGIYITAKERKKLRRQTRREAQKEIQEKVRLGLIPPPEPKVRISNLMRVLGTEAVQDPTKVEAHVRAQMAKRQRLHEEANAARKLSSEQRREKKMKKLKEDTSTGVYISVYRIVDLTNPSKKFKIEANVNQLYLTGAVVLHKDVNVVVVEGGQKAQKKFRRLMMHRIKWIEETSTKSEGSTITGEESIRKRNKCVLVWEGTAKERSFKEIKFKQCPTESLAREHFRKHGVEHYWDLCLSESVLEMTED</sequence>
<feature type="region of interest" description="Disordered" evidence="10">
    <location>
        <begin position="172"/>
        <end position="193"/>
    </location>
</feature>
<dbReference type="Gene3D" id="1.20.1390.10">
    <property type="entry name" value="PWI domain"/>
    <property type="match status" value="1"/>
</dbReference>
<organism evidence="12 13">
    <name type="scientific">Eptatretus burgeri</name>
    <name type="common">Inshore hagfish</name>
    <dbReference type="NCBI Taxonomy" id="7764"/>
    <lineage>
        <taxon>Eukaryota</taxon>
        <taxon>Metazoa</taxon>
        <taxon>Chordata</taxon>
        <taxon>Craniata</taxon>
        <taxon>Vertebrata</taxon>
        <taxon>Cyclostomata</taxon>
        <taxon>Myxini</taxon>
        <taxon>Myxiniformes</taxon>
        <taxon>Myxinidae</taxon>
        <taxon>Eptatretinae</taxon>
        <taxon>Eptatretus</taxon>
    </lineage>
</organism>
<evidence type="ECO:0000256" key="3">
    <source>
        <dbReference type="ARBA" id="ARBA00022553"/>
    </source>
</evidence>
<dbReference type="InterPro" id="IPR036483">
    <property type="entry name" value="PWI_dom_sf"/>
</dbReference>
<comment type="function">
    <text evidence="9">Plays a role in pre-mRNA splicing as component of the U4/U6-U5 tri-snRNP complex that is involved in spliceosome assembly, and as component of the precatalytic spliceosome (spliceosome B complex).</text>
</comment>
<proteinExistence type="predicted"/>
<keyword evidence="6" id="KW-0508">mRNA splicing</keyword>
<evidence type="ECO:0000256" key="5">
    <source>
        <dbReference type="ARBA" id="ARBA00022728"/>
    </source>
</evidence>
<feature type="compositionally biased region" description="Low complexity" evidence="10">
    <location>
        <begin position="180"/>
        <end position="191"/>
    </location>
</feature>
<feature type="compositionally biased region" description="Basic and acidic residues" evidence="10">
    <location>
        <begin position="91"/>
        <end position="104"/>
    </location>
</feature>
<keyword evidence="7" id="KW-0539">Nucleus</keyword>
<name>A0A8C4QPR1_EPTBU</name>